<reference evidence="1 2" key="1">
    <citation type="submission" date="2018-07" db="EMBL/GenBank/DDBJ databases">
        <title>Draft Genome Assemblies for Five Robust Yarrowia lipolytica Strains Exhibiting High Lipid Production and Pentose Sugar Utilization and Sugar Alcohol Secretion from Undetoxified Lignocellulosic Biomass Hydrolysates.</title>
        <authorList>
            <consortium name="DOE Joint Genome Institute"/>
            <person name="Walker C."/>
            <person name="Ryu S."/>
            <person name="Na H."/>
            <person name="Zane M."/>
            <person name="LaButti K."/>
            <person name="Lipzen A."/>
            <person name="Haridas S."/>
            <person name="Barry K."/>
            <person name="Grigoriev I.V."/>
            <person name="Quarterman J."/>
            <person name="Slininger P."/>
            <person name="Dien B."/>
            <person name="Trinh C.T."/>
        </authorList>
    </citation>
    <scope>NUCLEOTIDE SEQUENCE [LARGE SCALE GENOMIC DNA]</scope>
    <source>
        <strain evidence="1 2">YB392</strain>
    </source>
</reference>
<dbReference type="Proteomes" id="UP000256601">
    <property type="component" value="Unassembled WGS sequence"/>
</dbReference>
<protein>
    <submittedName>
        <fullName evidence="1">Uncharacterized protein</fullName>
    </submittedName>
</protein>
<dbReference type="AlphaFoldDB" id="A0A371BXG2"/>
<proteinExistence type="predicted"/>
<sequence length="96" mass="10931">MLLVYGHWLFISATWLYFLASLPRIFPLAEFIQGCSALNFFSRRNGRKCGSTSRTGVPEQLRHGLYKIQIPTCSITWSFDVLSVSSRIRHGSYVDG</sequence>
<organism evidence="1 2">
    <name type="scientific">Yarrowia lipolytica</name>
    <name type="common">Candida lipolytica</name>
    <dbReference type="NCBI Taxonomy" id="4952"/>
    <lineage>
        <taxon>Eukaryota</taxon>
        <taxon>Fungi</taxon>
        <taxon>Dikarya</taxon>
        <taxon>Ascomycota</taxon>
        <taxon>Saccharomycotina</taxon>
        <taxon>Dipodascomycetes</taxon>
        <taxon>Dipodascales</taxon>
        <taxon>Dipodascales incertae sedis</taxon>
        <taxon>Yarrowia</taxon>
    </lineage>
</organism>
<accession>A0A371BXG2</accession>
<gene>
    <name evidence="1" type="ORF">B0I71DRAFT_21680</name>
</gene>
<name>A0A371BXG2_YARLL</name>
<evidence type="ECO:0000313" key="1">
    <source>
        <dbReference type="EMBL" id="RDW22783.1"/>
    </source>
</evidence>
<dbReference type="EMBL" id="KZ859152">
    <property type="protein sequence ID" value="RDW22783.1"/>
    <property type="molecule type" value="Genomic_DNA"/>
</dbReference>
<evidence type="ECO:0000313" key="2">
    <source>
        <dbReference type="Proteomes" id="UP000256601"/>
    </source>
</evidence>